<name>E3S3I5_PYRTT</name>
<proteinExistence type="predicted"/>
<feature type="chain" id="PRO_5003181097" evidence="1">
    <location>
        <begin position="19"/>
        <end position="311"/>
    </location>
</feature>
<accession>E3S3I5</accession>
<evidence type="ECO:0000256" key="1">
    <source>
        <dbReference type="SAM" id="SignalP"/>
    </source>
</evidence>
<evidence type="ECO:0000313" key="3">
    <source>
        <dbReference type="Proteomes" id="UP000001067"/>
    </source>
</evidence>
<feature type="signal peptide" evidence="1">
    <location>
        <begin position="1"/>
        <end position="18"/>
    </location>
</feature>
<organism evidence="3">
    <name type="scientific">Pyrenophora teres f. teres (strain 0-1)</name>
    <name type="common">Barley net blotch fungus</name>
    <name type="synonym">Drechslera teres f. teres</name>
    <dbReference type="NCBI Taxonomy" id="861557"/>
    <lineage>
        <taxon>Eukaryota</taxon>
        <taxon>Fungi</taxon>
        <taxon>Dikarya</taxon>
        <taxon>Ascomycota</taxon>
        <taxon>Pezizomycotina</taxon>
        <taxon>Dothideomycetes</taxon>
        <taxon>Pleosporomycetidae</taxon>
        <taxon>Pleosporales</taxon>
        <taxon>Pleosporineae</taxon>
        <taxon>Pleosporaceae</taxon>
        <taxon>Pyrenophora</taxon>
    </lineage>
</organism>
<dbReference type="OrthoDB" id="3515453at2759"/>
<protein>
    <submittedName>
        <fullName evidence="2">Uncharacterized protein</fullName>
    </submittedName>
</protein>
<dbReference type="EMBL" id="GL536989">
    <property type="protein sequence ID" value="EFQ87464.1"/>
    <property type="molecule type" value="Genomic_DNA"/>
</dbReference>
<keyword evidence="1" id="KW-0732">Signal</keyword>
<dbReference type="Proteomes" id="UP000001067">
    <property type="component" value="Unassembled WGS sequence"/>
</dbReference>
<dbReference type="HOGENOM" id="CLU_894714_0_0_1"/>
<dbReference type="STRING" id="861557.E3S3I5"/>
<reference evidence="2 3" key="1">
    <citation type="journal article" date="2010" name="Genome Biol.">
        <title>A first genome assembly of the barley fungal pathogen Pyrenophora teres f. teres.</title>
        <authorList>
            <person name="Ellwood S.R."/>
            <person name="Liu Z."/>
            <person name="Syme R.A."/>
            <person name="Lai Z."/>
            <person name="Hane J.K."/>
            <person name="Keiper F."/>
            <person name="Moffat C.S."/>
            <person name="Oliver R.P."/>
            <person name="Friesen T.L."/>
        </authorList>
    </citation>
    <scope>NUCLEOTIDE SEQUENCE [LARGE SCALE GENOMIC DNA]</scope>
    <source>
        <strain evidence="2 3">0-1</strain>
    </source>
</reference>
<gene>
    <name evidence="2" type="ORF">PTT_17031</name>
</gene>
<sequence>MKASSILLSLAAAAIASAQDPFYNITTPPFNLLIASEDHSINTTLSACHVGAALESLCLSNGNFGSSPTPLRAAEFQFNTSIYSQTAEPPILATGILTWWLRTDVDTKYSSSASFSYDPTTDLALPIIFPGEENAILLSWDAQNKLTIQSYIRGVNGNGSYKNFYRCLLSSIIAIFALAQANYNIAFAPFNLVLIPTDTALKGDALSACHTSVTASSSTMAKESNKPYKEYGTRGTLTWFVPLDPYPLPSSMYLDPQTTVPLFIPVLARGDVGELISFDNKDLMNIQSNINWESENPRWTNWKEYYRWWVC</sequence>
<keyword evidence="3" id="KW-1185">Reference proteome</keyword>
<dbReference type="AlphaFoldDB" id="E3S3I5"/>
<dbReference type="KEGG" id="pte:PTT_17031"/>
<evidence type="ECO:0000313" key="2">
    <source>
        <dbReference type="EMBL" id="EFQ87464.1"/>
    </source>
</evidence>